<dbReference type="SUPFAM" id="SSF53335">
    <property type="entry name" value="S-adenosyl-L-methionine-dependent methyltransferases"/>
    <property type="match status" value="1"/>
</dbReference>
<comment type="similarity">
    <text evidence="5">Belongs to the class I-like SAM-binding methyltransferase superfamily. RsmB/NOP family.</text>
</comment>
<dbReference type="STRING" id="645134.A0A0L0HEP4"/>
<dbReference type="GeneID" id="27688314"/>
<dbReference type="CDD" id="cd02440">
    <property type="entry name" value="AdoMet_MTases"/>
    <property type="match status" value="1"/>
</dbReference>
<evidence type="ECO:0000256" key="2">
    <source>
        <dbReference type="ARBA" id="ARBA00022679"/>
    </source>
</evidence>
<evidence type="ECO:0000256" key="1">
    <source>
        <dbReference type="ARBA" id="ARBA00022603"/>
    </source>
</evidence>
<dbReference type="InterPro" id="IPR023269">
    <property type="entry name" value="RCMT_subfamily_9"/>
</dbReference>
<keyword evidence="2 5" id="KW-0808">Transferase</keyword>
<reference evidence="7 8" key="1">
    <citation type="submission" date="2009-08" db="EMBL/GenBank/DDBJ databases">
        <title>The Genome Sequence of Spizellomyces punctatus strain DAOM BR117.</title>
        <authorList>
            <consortium name="The Broad Institute Genome Sequencing Platform"/>
            <person name="Russ C."/>
            <person name="Cuomo C."/>
            <person name="Shea T."/>
            <person name="Young S.K."/>
            <person name="Zeng Q."/>
            <person name="Koehrsen M."/>
            <person name="Haas B."/>
            <person name="Borodovsky M."/>
            <person name="Guigo R."/>
            <person name="Alvarado L."/>
            <person name="Berlin A."/>
            <person name="Bochicchio J."/>
            <person name="Borenstein D."/>
            <person name="Chapman S."/>
            <person name="Chen Z."/>
            <person name="Engels R."/>
            <person name="Freedman E."/>
            <person name="Gellesch M."/>
            <person name="Goldberg J."/>
            <person name="Griggs A."/>
            <person name="Gujja S."/>
            <person name="Heiman D."/>
            <person name="Hepburn T."/>
            <person name="Howarth C."/>
            <person name="Jen D."/>
            <person name="Larson L."/>
            <person name="Lewis B."/>
            <person name="Mehta T."/>
            <person name="Park D."/>
            <person name="Pearson M."/>
            <person name="Roberts A."/>
            <person name="Saif S."/>
            <person name="Shenoy N."/>
            <person name="Sisk P."/>
            <person name="Stolte C."/>
            <person name="Sykes S."/>
            <person name="Thomson T."/>
            <person name="Walk T."/>
            <person name="White J."/>
            <person name="Yandava C."/>
            <person name="Burger G."/>
            <person name="Gray M.W."/>
            <person name="Holland P.W.H."/>
            <person name="King N."/>
            <person name="Lang F.B.F."/>
            <person name="Roger A.J."/>
            <person name="Ruiz-Trillo I."/>
            <person name="Lander E."/>
            <person name="Nusbaum C."/>
        </authorList>
    </citation>
    <scope>NUCLEOTIDE SEQUENCE [LARGE SCALE GENOMIC DNA]</scope>
    <source>
        <strain evidence="7 8">DAOM BR117</strain>
    </source>
</reference>
<dbReference type="InterPro" id="IPR049560">
    <property type="entry name" value="MeTrfase_RsmB-F_NOP2_cat"/>
</dbReference>
<feature type="binding site" evidence="5">
    <location>
        <position position="166"/>
    </location>
    <ligand>
        <name>S-adenosyl-L-methionine</name>
        <dbReference type="ChEBI" id="CHEBI:59789"/>
    </ligand>
</feature>
<dbReference type="Pfam" id="PF01189">
    <property type="entry name" value="Methyltr_RsmB-F"/>
    <property type="match status" value="2"/>
</dbReference>
<dbReference type="GO" id="GO:0001510">
    <property type="term" value="P:RNA methylation"/>
    <property type="evidence" value="ECO:0007669"/>
    <property type="project" value="InterPro"/>
</dbReference>
<keyword evidence="3 5" id="KW-0949">S-adenosyl-L-methionine</keyword>
<evidence type="ECO:0000256" key="3">
    <source>
        <dbReference type="ARBA" id="ARBA00022691"/>
    </source>
</evidence>
<dbReference type="VEuPathDB" id="FungiDB:SPPG_04887"/>
<comment type="caution">
    <text evidence="5">Lacks conserved residue(s) required for the propagation of feature annotation.</text>
</comment>
<dbReference type="PANTHER" id="PTHR22807">
    <property type="entry name" value="NOP2 YEAST -RELATED NOL1/NOP2/FMU SUN DOMAIN-CONTAINING"/>
    <property type="match status" value="1"/>
</dbReference>
<evidence type="ECO:0000256" key="5">
    <source>
        <dbReference type="PROSITE-ProRule" id="PRU01023"/>
    </source>
</evidence>
<name>A0A0L0HEP4_SPIPD</name>
<sequence length="400" mass="43758">MAPAIEFPEPFLAFLKENNLSLDEYAFEVPLPRYIRVKPQLAAALDINAVEAELGTPLTKVDWLDGFYRLRGDVNIANSALFKRGSFYGICVSSGVAVHALDVAPDDHVLDLCCAPGMKLCYVADLQGSDGQGTVTGVDLSPDRIAVCKGLLKKYRLERARLFIADGTKFDVYAPSQVGKSAVTPSLLSSGSAIRSHESVIDDAVDLDADQVSLPTNSLSSTIHCIPSRTEAGTGAKTKPFHATRLIRNDPQLKLPSLLYDKVLVDAECTHDGSIVHLLKKAILGWSDIEQNFLNPSRLETLEGLQRGLISNGYRLLKPGGILVYSTCSFAKKQNEDIVAWFLKQHPDAQLEPIPGVDKFPLARSLVNDYPEMDLSYTIRFSPIASRTSGLFIARIRKGK</sequence>
<dbReference type="PRINTS" id="PR02010">
    <property type="entry name" value="RCMT9"/>
</dbReference>
<evidence type="ECO:0000313" key="8">
    <source>
        <dbReference type="Proteomes" id="UP000053201"/>
    </source>
</evidence>
<accession>A0A0L0HEP4</accession>
<dbReference type="AlphaFoldDB" id="A0A0L0HEP4"/>
<protein>
    <recommendedName>
        <fullName evidence="6">SAM-dependent MTase RsmB/NOP-type domain-containing protein</fullName>
    </recommendedName>
</protein>
<feature type="domain" description="SAM-dependent MTase RsmB/NOP-type" evidence="6">
    <location>
        <begin position="23"/>
        <end position="399"/>
    </location>
</feature>
<dbReference type="InParanoid" id="A0A0L0HEP4"/>
<dbReference type="OMA" id="KYEKWGW"/>
<keyword evidence="1 5" id="KW-0489">Methyltransferase</keyword>
<dbReference type="RefSeq" id="XP_016607531.1">
    <property type="nucleotide sequence ID" value="XM_016753126.1"/>
</dbReference>
<organism evidence="7 8">
    <name type="scientific">Spizellomyces punctatus (strain DAOM BR117)</name>
    <dbReference type="NCBI Taxonomy" id="645134"/>
    <lineage>
        <taxon>Eukaryota</taxon>
        <taxon>Fungi</taxon>
        <taxon>Fungi incertae sedis</taxon>
        <taxon>Chytridiomycota</taxon>
        <taxon>Chytridiomycota incertae sedis</taxon>
        <taxon>Chytridiomycetes</taxon>
        <taxon>Spizellomycetales</taxon>
        <taxon>Spizellomycetaceae</taxon>
        <taxon>Spizellomyces</taxon>
    </lineage>
</organism>
<feature type="active site" description="Nucleophile" evidence="5">
    <location>
        <position position="328"/>
    </location>
</feature>
<proteinExistence type="inferred from homology"/>
<keyword evidence="8" id="KW-1185">Reference proteome</keyword>
<dbReference type="PROSITE" id="PS51686">
    <property type="entry name" value="SAM_MT_RSMB_NOP"/>
    <property type="match status" value="1"/>
</dbReference>
<dbReference type="InterPro" id="IPR001678">
    <property type="entry name" value="MeTrfase_RsmB-F_NOP2_dom"/>
</dbReference>
<evidence type="ECO:0000259" key="6">
    <source>
        <dbReference type="PROSITE" id="PS51686"/>
    </source>
</evidence>
<feature type="binding site" evidence="5">
    <location>
        <position position="139"/>
    </location>
    <ligand>
        <name>S-adenosyl-L-methionine</name>
        <dbReference type="ChEBI" id="CHEBI:59789"/>
    </ligand>
</feature>
<dbReference type="InterPro" id="IPR029063">
    <property type="entry name" value="SAM-dependent_MTases_sf"/>
</dbReference>
<dbReference type="Gene3D" id="3.40.50.150">
    <property type="entry name" value="Vaccinia Virus protein VP39"/>
    <property type="match status" value="1"/>
</dbReference>
<dbReference type="eggNOG" id="KOG2198">
    <property type="taxonomic scope" value="Eukaryota"/>
</dbReference>
<gene>
    <name evidence="7" type="ORF">SPPG_04887</name>
</gene>
<dbReference type="EMBL" id="KQ257457">
    <property type="protein sequence ID" value="KNC99491.1"/>
    <property type="molecule type" value="Genomic_DNA"/>
</dbReference>
<dbReference type="Proteomes" id="UP000053201">
    <property type="component" value="Unassembled WGS sequence"/>
</dbReference>
<dbReference type="OrthoDB" id="6093671at2759"/>
<keyword evidence="4 5" id="KW-0694">RNA-binding</keyword>
<evidence type="ECO:0000313" key="7">
    <source>
        <dbReference type="EMBL" id="KNC99491.1"/>
    </source>
</evidence>
<feature type="binding site" evidence="5">
    <location>
        <position position="266"/>
    </location>
    <ligand>
        <name>S-adenosyl-L-methionine</name>
        <dbReference type="ChEBI" id="CHEBI:59789"/>
    </ligand>
</feature>
<dbReference type="GO" id="GO:0008173">
    <property type="term" value="F:RNA methyltransferase activity"/>
    <property type="evidence" value="ECO:0007669"/>
    <property type="project" value="InterPro"/>
</dbReference>
<dbReference type="GO" id="GO:0003723">
    <property type="term" value="F:RNA binding"/>
    <property type="evidence" value="ECO:0007669"/>
    <property type="project" value="UniProtKB-UniRule"/>
</dbReference>
<dbReference type="InterPro" id="IPR023267">
    <property type="entry name" value="RCMT"/>
</dbReference>
<dbReference type="PANTHER" id="PTHR22807:SF16">
    <property type="entry name" value="SAM-DEPENDENT MTASE RSMB_NOP-TYPE DOMAIN-CONTAINING PROTEIN"/>
    <property type="match status" value="1"/>
</dbReference>
<dbReference type="PRINTS" id="PR02008">
    <property type="entry name" value="RCMTFAMILY"/>
</dbReference>
<evidence type="ECO:0000256" key="4">
    <source>
        <dbReference type="ARBA" id="ARBA00022884"/>
    </source>
</evidence>